<dbReference type="Pfam" id="PF02775">
    <property type="entry name" value="TPP_enzyme_C"/>
    <property type="match status" value="1"/>
</dbReference>
<dbReference type="InterPro" id="IPR051457">
    <property type="entry name" value="2-oxoacid:Fd_oxidoreductase"/>
</dbReference>
<evidence type="ECO:0000313" key="6">
    <source>
        <dbReference type="Proteomes" id="UP000463857"/>
    </source>
</evidence>
<keyword evidence="6" id="KW-1185">Reference proteome</keyword>
<organism evidence="5 6">
    <name type="scientific">Epidermidibacterium keratini</name>
    <dbReference type="NCBI Taxonomy" id="1891644"/>
    <lineage>
        <taxon>Bacteria</taxon>
        <taxon>Bacillati</taxon>
        <taxon>Actinomycetota</taxon>
        <taxon>Actinomycetes</taxon>
        <taxon>Sporichthyales</taxon>
        <taxon>Sporichthyaceae</taxon>
        <taxon>Epidermidibacterium</taxon>
    </lineage>
</organism>
<dbReference type="Gene3D" id="3.40.920.10">
    <property type="entry name" value="Pyruvate-ferredoxin oxidoreductase, PFOR, domain III"/>
    <property type="match status" value="1"/>
</dbReference>
<dbReference type="GO" id="GO:0016625">
    <property type="term" value="F:oxidoreductase activity, acting on the aldehyde or oxo group of donors, iron-sulfur protein as acceptor"/>
    <property type="evidence" value="ECO:0007669"/>
    <property type="project" value="UniProtKB-ARBA"/>
</dbReference>
<accession>A0A7L4YW98</accession>
<dbReference type="Pfam" id="PF01558">
    <property type="entry name" value="POR"/>
    <property type="match status" value="1"/>
</dbReference>
<evidence type="ECO:0000259" key="3">
    <source>
        <dbReference type="Pfam" id="PF02775"/>
    </source>
</evidence>
<evidence type="ECO:0000256" key="1">
    <source>
        <dbReference type="ARBA" id="ARBA00023002"/>
    </source>
</evidence>
<dbReference type="OrthoDB" id="9803617at2"/>
<dbReference type="KEGG" id="eke:EK0264_07490"/>
<dbReference type="PANTHER" id="PTHR48084">
    <property type="entry name" value="2-OXOGLUTARATE OXIDOREDUCTASE SUBUNIT KORB-RELATED"/>
    <property type="match status" value="1"/>
</dbReference>
<evidence type="ECO:0000259" key="4">
    <source>
        <dbReference type="Pfam" id="PF20169"/>
    </source>
</evidence>
<dbReference type="InParanoid" id="A0A7L4YW98"/>
<feature type="domain" description="DUF6537" evidence="4">
    <location>
        <begin position="970"/>
        <end position="1164"/>
    </location>
</feature>
<dbReference type="PANTHER" id="PTHR48084:SF3">
    <property type="entry name" value="SUBUNIT OF PYRUVATE:FLAVODOXIN OXIDOREDUCTASE"/>
    <property type="match status" value="1"/>
</dbReference>
<dbReference type="GO" id="GO:0000287">
    <property type="term" value="F:magnesium ion binding"/>
    <property type="evidence" value="ECO:0007669"/>
    <property type="project" value="UniProtKB-ARBA"/>
</dbReference>
<feature type="domain" description="Thiamine pyrophosphate enzyme TPP-binding" evidence="3">
    <location>
        <begin position="457"/>
        <end position="550"/>
    </location>
</feature>
<dbReference type="NCBIfam" id="NF009588">
    <property type="entry name" value="PRK13029.1"/>
    <property type="match status" value="1"/>
</dbReference>
<dbReference type="InterPro" id="IPR046667">
    <property type="entry name" value="DUF6537"/>
</dbReference>
<reference evidence="5 6" key="1">
    <citation type="journal article" date="2018" name="Int. J. Syst. Evol. Microbiol.">
        <title>Epidermidibacterium keratini gen. nov., sp. nov., a member of the family Sporichthyaceae, isolated from keratin epidermis.</title>
        <authorList>
            <person name="Lee D.G."/>
            <person name="Trujillo M.E."/>
            <person name="Kang S."/>
            <person name="Nam J.J."/>
            <person name="Kim Y.J."/>
        </authorList>
    </citation>
    <scope>NUCLEOTIDE SEQUENCE [LARGE SCALE GENOMIC DNA]</scope>
    <source>
        <strain evidence="5 6">EPI-7</strain>
    </source>
</reference>
<dbReference type="Gene3D" id="3.40.50.970">
    <property type="match status" value="1"/>
</dbReference>
<name>A0A7L4YW98_9ACTN</name>
<dbReference type="InterPro" id="IPR011766">
    <property type="entry name" value="TPP_enzyme_TPP-bd"/>
</dbReference>
<keyword evidence="1" id="KW-0560">Oxidoreductase</keyword>
<evidence type="ECO:0000259" key="2">
    <source>
        <dbReference type="Pfam" id="PF01558"/>
    </source>
</evidence>
<dbReference type="InterPro" id="IPR002880">
    <property type="entry name" value="Pyrv_Fd/Flavodoxin_OxRdtase_N"/>
</dbReference>
<proteinExistence type="predicted"/>
<dbReference type="InterPro" id="IPR029061">
    <property type="entry name" value="THDP-binding"/>
</dbReference>
<gene>
    <name evidence="5" type="ORF">EK0264_07490</name>
</gene>
<dbReference type="SUPFAM" id="SSF53323">
    <property type="entry name" value="Pyruvate-ferredoxin oxidoreductase, PFOR, domain III"/>
    <property type="match status" value="1"/>
</dbReference>
<sequence>MTVPSPRKLSDRYDVEDGSIYLTGVQALVRLPLDIRRMDERSGMNTAVFVSGYEGSPLAGYDLELIRQRKLLDKYGVVHQPGLNEELAANAVQGTQLAPGLKSANKEGVVGLWYGKAPGLDRATDALRHSALGGTHPKGGAVALVGDDAIAKSSTVPSGSEIAMAEMGMTVLSPSDSQDILDLGLHAVAMSRFTGLWTGLKIATNVADGAGSAQVSPDRIKILIPDNTFDGVPYVHEPTARLLPPYLARLEETQLGERLELARRYGDANGLNKRQGSVNAKIGIVTHGIAYLDVMEGLAQLGIGEAELDKYGISIFKLGMVHPLIPDEIDDFTRDLDEVIVVEEKRNFVESAIKDLLYNVDNAPTVVGKFDDQRRPLLRSNHDLGADLIAMALAKRLSTRLDIPSVNEFLAAKLSPPVESPSTRKLLPLIPRTPYFCSGCPHNRSTVVPAGSTVGAGIGCHAMALFLDEDRVGDLLGTAQMGGEGAPWIGIEPFVDDKHLFQNIGDGTFHHSGSLAVRATVAAGVNVTYKLLYNSAVAMTGGQEAVGGMTVPELCQMLLAEGVKKIVVTTEDLADYKGVKLPKGVDVRHRDKLMETQEELAAIKGVTVLIHDQECATELRRKRKRKIVEEPPERIFINQRVCEGCGDCGDKSNCLSVQPVETEFGRKTQIHQPSCNKDYSCLDGDCPSFISIIPGQQAKEQKIVAPPIEASELPDPQVNVPEEEFSIRFLGIGGTGIVTVSAIVAQAGIIAGRHVRTLDQLGLAQKGGAVISDIKIGAEPIDAANKISKGACDLYIVCDLLVGATDGNLEITGPDKTIAVINKAHTPTGAMVADTGVLFPGDDATVGKINDATRAEHNTVVDARLATLGLFGDDQFANVFMVGVAFQAGALPIPAEAIEEAIRLNGVAVDMNIQAFRRGRQLVSDRVAINEAVDALGLDHLRPAKAEEFTPSNAAVALVRKLGGAADSELRRLVTLRASELEAYQNKAYAKEYVEYVEKVRAAEEQFGSEELAENVAKYLFKLMAYKDEYEVARLSLDAKLAHDIKATFGDDASYSFRLHPPMLRALGMDSKIAIPAGVGHKTFQALYAMRKLRGTKLDPFGRAHVRKVERELIGEYRDEMDGVLRGLRAGNHPVAVQIAGLPDIIRGYEEIKLGNVEKYRQQLGAMKKNFTASGTPVSR</sequence>
<dbReference type="CDD" id="cd07034">
    <property type="entry name" value="TPP_PYR_PFOR_IOR-alpha_like"/>
    <property type="match status" value="1"/>
</dbReference>
<keyword evidence="5" id="KW-0670">Pyruvate</keyword>
<feature type="domain" description="Pyruvate/ketoisovalerate oxidoreductase catalytic" evidence="2">
    <location>
        <begin position="733"/>
        <end position="921"/>
    </location>
</feature>
<dbReference type="EMBL" id="CP047156">
    <property type="protein sequence ID" value="QHC02337.1"/>
    <property type="molecule type" value="Genomic_DNA"/>
</dbReference>
<dbReference type="InterPro" id="IPR019752">
    <property type="entry name" value="Pyrv/ketoisovalerate_OxRed_cat"/>
</dbReference>
<dbReference type="Pfam" id="PF20169">
    <property type="entry name" value="DUF6537"/>
    <property type="match status" value="1"/>
</dbReference>
<protein>
    <submittedName>
        <fullName evidence="5">Indolepyruvate ferredoxin oxidoreductase family protein</fullName>
    </submittedName>
</protein>
<dbReference type="SUPFAM" id="SSF52518">
    <property type="entry name" value="Thiamin diphosphate-binding fold (THDP-binding)"/>
    <property type="match status" value="2"/>
</dbReference>
<dbReference type="GO" id="GO:0030976">
    <property type="term" value="F:thiamine pyrophosphate binding"/>
    <property type="evidence" value="ECO:0007669"/>
    <property type="project" value="InterPro"/>
</dbReference>
<evidence type="ECO:0000313" key="5">
    <source>
        <dbReference type="EMBL" id="QHC02337.1"/>
    </source>
</evidence>
<dbReference type="NCBIfam" id="NF009589">
    <property type="entry name" value="PRK13030.1"/>
    <property type="match status" value="1"/>
</dbReference>
<dbReference type="Proteomes" id="UP000463857">
    <property type="component" value="Chromosome"/>
</dbReference>
<dbReference type="AlphaFoldDB" id="A0A7L4YW98"/>
<dbReference type="GO" id="GO:0045333">
    <property type="term" value="P:cellular respiration"/>
    <property type="evidence" value="ECO:0007669"/>
    <property type="project" value="UniProtKB-ARBA"/>
</dbReference>
<dbReference type="InterPro" id="IPR002869">
    <property type="entry name" value="Pyrv_flavodox_OxRed_cen"/>
</dbReference>